<dbReference type="EMBL" id="LK052943">
    <property type="protein sequence ID" value="CDR43544.1"/>
    <property type="molecule type" value="Genomic_DNA"/>
</dbReference>
<feature type="region of interest" description="Disordered" evidence="6">
    <location>
        <begin position="370"/>
        <end position="389"/>
    </location>
</feature>
<organism evidence="8">
    <name type="scientific">Rhodotorula toruloides</name>
    <name type="common">Yeast</name>
    <name type="synonym">Rhodosporidium toruloides</name>
    <dbReference type="NCBI Taxonomy" id="5286"/>
    <lineage>
        <taxon>Eukaryota</taxon>
        <taxon>Fungi</taxon>
        <taxon>Dikarya</taxon>
        <taxon>Basidiomycota</taxon>
        <taxon>Pucciniomycotina</taxon>
        <taxon>Microbotryomycetes</taxon>
        <taxon>Sporidiobolales</taxon>
        <taxon>Sporidiobolaceae</taxon>
        <taxon>Rhodotorula</taxon>
    </lineage>
</organism>
<feature type="compositionally biased region" description="Polar residues" evidence="6">
    <location>
        <begin position="105"/>
        <end position="119"/>
    </location>
</feature>
<feature type="region of interest" description="Disordered" evidence="6">
    <location>
        <begin position="97"/>
        <end position="120"/>
    </location>
</feature>
<evidence type="ECO:0000256" key="1">
    <source>
        <dbReference type="ARBA" id="ARBA00006192"/>
    </source>
</evidence>
<evidence type="ECO:0000256" key="4">
    <source>
        <dbReference type="ARBA" id="ARBA00044511"/>
    </source>
</evidence>
<sequence>MVVNLSYKLTHLAHSLRHGGHSLRNAFPSTANPGFDFTSNVFGTVSNAAGNVGGGAATTLGVAAGALGAGAGAAAGASSGGATGGAGGASSKAGSWGANWGFQNGKPTNGQAAQADSQQLNDDADDLRALASSPARRRALLRSRTAQSSGRIASSFRARHGSLSSGSAPHPDLLRAEEAGLSGVRLSSVEMQRRYHSAFARGEKADEAVEREADEVDLDVSTNTDVLRSRRRASISNRPTMTLASPFVITTTPFASPRRPSTPLSSATRSIHTSAVAAETAPPTDATTATESAAPPPPASSDEAAPTPNAFSEPPPTGTVGRARSNSSPTSDRPSLSRTLSRERAPSDGDSQWQPTFAPASPRFLAKREARGLKRADRQADANEPSEIAKDRDRNGWLVKRRQKEGLTVPGAERALDLILAASKTGQVAVLEHAVQQYRADAGKWSSAGHKEAMNALLHLRRPNDPIDPIIRLYNDLFDHEQLHPSRRAYEVVIEAFCVRDKEIVSQIEALEAKAARRTLTVEARGPWKVAENAQDVLGEQERETLARLRDTNFYQHALVFFNKLGEPAKHLSLPAYEALIETAAARGDVETAVSLFGRVEQQKYQNPGWRSHSALIKLHAKQENGADLVKEIFESYLLNRSKGVIRNSGLESLRRTNPADSLDAKVSGDEQVWNETIRSLVSLGDFAGAVAIVEKLIVALNSTEPAPQGYPDKIGPEAWGSLAAGFAAQGEHEKAVTWFDRLVSGEAQGLRDGTNKLPGFALLDGMRTDDVAFVNHVYRYMLAQADKVPLSIAHLARVVDYNLAHAAKTEDPDARNALFDTVIEFRRGFEQAVLANHVEAGGAVSFSDSTGLLGRMAATMGSFGRFDVATSTFVELANIVRRLMRDAGDEDVADAQNEAGWTRSRRTWALTVTDDASGALGFVPAINSDSAIHGLTRLVAERPSLQQAVTVVGWTNKLRNVVHLAPVANHVLAVAEAYSAARAGPERDAELSQLSGDNWYTVLEGMAYSAALLQRGVAVDFSFAGFDAAFDDFLASGSQLPLTPETAELRAIRDSLALIGAPEARIDEVVNALQQKTAQTMQQQPSSTDADAAAAKVDVVEDEAGSVTSESLGTATSATQETASATNSVLTPPSTPPAYFAEREIKPAASSAPAANEPAVDLRLTQLLDAFIGGHNIDKAFAKAREAAQQGRYARPETYSRLIELLGRNKRMDEARIAYLDGYAALKALDNDPTAQALAWVQLEDRMILALANAGELKDVGHHRDRLIRAGVAPSADAYGAMIANMHETTDNASIALTLFEEAIGLGVRPSQYLFNTLLSKLSKARRAKEVLDYFELMKEYGVRPSAITYGTVISACCKIGDDATATFLFNEMVAMPGFEPRVPPYNCMIQFYTQTKPDRERALHYWDRLRNDRVLPTAFTYKCLLDAYGSIAPPDLEQTQQVFAQLVRDRGVTVNGSHWASLITAYGIFAKDLDRAQAIFDSISHHPSTRRNPNGRLPDAVVYEALLNACIANDRHELVDQYLERMRAEGVRMTAYVANALIKAYAERGAFQRARNVFAAMADPPAGVASVGNHPNDRQQRNSRLASNAHASVDEPTYREPSTYETMIRCELAAKEPSKALEVYARAQQRAFPPAIMARLHKLLASEGVELQVQQSA</sequence>
<proteinExistence type="inferred from homology"/>
<feature type="repeat" description="PPR" evidence="5">
    <location>
        <begin position="1501"/>
        <end position="1535"/>
    </location>
</feature>
<feature type="region of interest" description="Disordered" evidence="6">
    <location>
        <begin position="141"/>
        <end position="171"/>
    </location>
</feature>
<comment type="similarity">
    <text evidence="1">Belongs to the CCM1 family.</text>
</comment>
<comment type="function">
    <text evidence="3">Regulates mitochondrial small subunit maturation by controlling 15S rRNA 5'-end processing. Localizes to the 5' precursor of the 15S rRNA in a position that is subsequently occupied by mS47 in the mature yeast mtSSU. Uses structure and sequence-specific RNA recognition, binding to a single-stranded region of the precursor and specifically recognizing bases -6 to -1. The exchange of Ccm1 for mS47 is coupled to the irreversible removal of precursor rRNA that is accompanied by conformational changes of the mitoribosomal proteins uS5m and mS26. These conformational changes signal completion of 5'-end rRNA processing through protection of the mature 5'-end of the 15S rRNA and stabilization of mS47. The removal of the 5' precursor together with the dissociation of Ccm1 may be catalyzed by the 5'-3' exoribonuclease Pet127. Involved in the specific removal of group I introns in mitochondrial encoded transcripts.</text>
</comment>
<dbReference type="PROSITE" id="PS51375">
    <property type="entry name" value="PPR"/>
    <property type="match status" value="3"/>
</dbReference>
<dbReference type="InterPro" id="IPR033443">
    <property type="entry name" value="PROP1-like_PPR_dom"/>
</dbReference>
<comment type="subunit">
    <text evidence="4">Binds to mitochondrial small subunit 15S rRNA.</text>
</comment>
<keyword evidence="2" id="KW-0677">Repeat</keyword>
<accession>A0A061B196</accession>
<protein>
    <submittedName>
        <fullName evidence="8">RHTO0S08e02872g1_1</fullName>
    </submittedName>
</protein>
<reference evidence="8" key="1">
    <citation type="journal article" date="2014" name="Genome Announc.">
        <title>Draft genome sequence of Rhodosporidium toruloides CECT1137, an oleaginous yeast of biotechnological interest.</title>
        <authorList>
            <person name="Morin N."/>
            <person name="Calcas X."/>
            <person name="Devillers H."/>
            <person name="Durrens P."/>
            <person name="Sherman D.J."/>
            <person name="Nicaud J.-M."/>
            <person name="Neuveglise C."/>
        </authorList>
    </citation>
    <scope>NUCLEOTIDE SEQUENCE</scope>
    <source>
        <strain evidence="8">CECT1137</strain>
    </source>
</reference>
<dbReference type="NCBIfam" id="TIGR00756">
    <property type="entry name" value="PPR"/>
    <property type="match status" value="2"/>
</dbReference>
<dbReference type="Gene3D" id="1.25.40.10">
    <property type="entry name" value="Tetratricopeptide repeat domain"/>
    <property type="match status" value="3"/>
</dbReference>
<feature type="region of interest" description="Disordered" evidence="6">
    <location>
        <begin position="1570"/>
        <end position="1598"/>
    </location>
</feature>
<dbReference type="Pfam" id="PF13812">
    <property type="entry name" value="PPR_3"/>
    <property type="match status" value="1"/>
</dbReference>
<feature type="region of interest" description="Disordered" evidence="6">
    <location>
        <begin position="252"/>
        <end position="363"/>
    </location>
</feature>
<feature type="compositionally biased region" description="Polar residues" evidence="6">
    <location>
        <begin position="262"/>
        <end position="273"/>
    </location>
</feature>
<dbReference type="InterPro" id="IPR011990">
    <property type="entry name" value="TPR-like_helical_dom_sf"/>
</dbReference>
<gene>
    <name evidence="8" type="ORF">RHTO0S_08e02872g</name>
</gene>
<evidence type="ECO:0000256" key="3">
    <source>
        <dbReference type="ARBA" id="ARBA00044493"/>
    </source>
</evidence>
<dbReference type="PANTHER" id="PTHR47447:SF17">
    <property type="entry name" value="OS12G0638900 PROTEIN"/>
    <property type="match status" value="1"/>
</dbReference>
<dbReference type="OrthoDB" id="411857at2759"/>
<dbReference type="Pfam" id="PF17177">
    <property type="entry name" value="PPR_long"/>
    <property type="match status" value="1"/>
</dbReference>
<dbReference type="InterPro" id="IPR002885">
    <property type="entry name" value="PPR_rpt"/>
</dbReference>
<feature type="compositionally biased region" description="Low complexity" evidence="6">
    <location>
        <begin position="1115"/>
        <end position="1129"/>
    </location>
</feature>
<evidence type="ECO:0000313" key="8">
    <source>
        <dbReference type="EMBL" id="CDR43544.1"/>
    </source>
</evidence>
<feature type="compositionally biased region" description="Polar residues" evidence="6">
    <location>
        <begin position="324"/>
        <end position="339"/>
    </location>
</feature>
<evidence type="ECO:0000256" key="6">
    <source>
        <dbReference type="SAM" id="MobiDB-lite"/>
    </source>
</evidence>
<evidence type="ECO:0000256" key="5">
    <source>
        <dbReference type="PROSITE-ProRule" id="PRU00708"/>
    </source>
</evidence>
<dbReference type="PANTHER" id="PTHR47447">
    <property type="entry name" value="OS03G0856100 PROTEIN"/>
    <property type="match status" value="1"/>
</dbReference>
<feature type="region of interest" description="Disordered" evidence="6">
    <location>
        <begin position="1106"/>
        <end position="1139"/>
    </location>
</feature>
<feature type="domain" description="PROP1-like PPR" evidence="7">
    <location>
        <begin position="1292"/>
        <end position="1429"/>
    </location>
</feature>
<evidence type="ECO:0000259" key="7">
    <source>
        <dbReference type="Pfam" id="PF17177"/>
    </source>
</evidence>
<feature type="repeat" description="PPR" evidence="5">
    <location>
        <begin position="1312"/>
        <end position="1346"/>
    </location>
</feature>
<feature type="repeat" description="PPR" evidence="5">
    <location>
        <begin position="1347"/>
        <end position="1382"/>
    </location>
</feature>
<evidence type="ECO:0000256" key="2">
    <source>
        <dbReference type="ARBA" id="ARBA00022737"/>
    </source>
</evidence>
<name>A0A061B196_RHOTO</name>
<feature type="compositionally biased region" description="Low complexity" evidence="6">
    <location>
        <begin position="277"/>
        <end position="293"/>
    </location>
</feature>
<dbReference type="SUPFAM" id="SSF81901">
    <property type="entry name" value="HCP-like"/>
    <property type="match status" value="1"/>
</dbReference>